<dbReference type="PROSITE" id="PS51094">
    <property type="entry name" value="PTS_EIIA_TYPE_2"/>
    <property type="match status" value="1"/>
</dbReference>
<dbReference type="InterPro" id="IPR011608">
    <property type="entry name" value="PRD"/>
</dbReference>
<dbReference type="Pfam" id="PF05043">
    <property type="entry name" value="Mga"/>
    <property type="match status" value="1"/>
</dbReference>
<keyword evidence="1" id="KW-0808">Transferase</keyword>
<dbReference type="PANTHER" id="PTHR30185:SF12">
    <property type="entry name" value="TRANSCRIPTIONAL REGULATOR MANR"/>
    <property type="match status" value="1"/>
</dbReference>
<evidence type="ECO:0000256" key="5">
    <source>
        <dbReference type="ARBA" id="ARBA00023163"/>
    </source>
</evidence>
<dbReference type="GO" id="GO:0008982">
    <property type="term" value="F:protein-N(PI)-phosphohistidine-sugar phosphotransferase activity"/>
    <property type="evidence" value="ECO:0007669"/>
    <property type="project" value="InterPro"/>
</dbReference>
<feature type="domain" description="PRD" evidence="8">
    <location>
        <begin position="282"/>
        <end position="389"/>
    </location>
</feature>
<dbReference type="PROSITE" id="PS00372">
    <property type="entry name" value="PTS_EIIA_TYPE_2_HIS"/>
    <property type="match status" value="1"/>
</dbReference>
<reference evidence="10 11" key="1">
    <citation type="submission" date="2017-01" db="EMBL/GenBank/DDBJ databases">
        <authorList>
            <person name="Mah S.A."/>
            <person name="Swanson W.J."/>
            <person name="Moy G.W."/>
            <person name="Vacquier V.D."/>
        </authorList>
    </citation>
    <scope>NUCLEOTIDE SEQUENCE [LARGE SCALE GENOMIC DNA]</scope>
    <source>
        <strain evidence="10 11">NIO-1016</strain>
    </source>
</reference>
<evidence type="ECO:0000313" key="11">
    <source>
        <dbReference type="Proteomes" id="UP000186385"/>
    </source>
</evidence>
<dbReference type="PROSITE" id="PS51372">
    <property type="entry name" value="PRD_2"/>
    <property type="match status" value="2"/>
</dbReference>
<accession>A0A1N6RRK2</accession>
<evidence type="ECO:0000313" key="10">
    <source>
        <dbReference type="EMBL" id="SIQ31431.1"/>
    </source>
</evidence>
<dbReference type="InterPro" id="IPR036634">
    <property type="entry name" value="PRD_sf"/>
</dbReference>
<dbReference type="CDD" id="cd05568">
    <property type="entry name" value="PTS_IIB_bgl_like"/>
    <property type="match status" value="1"/>
</dbReference>
<evidence type="ECO:0000313" key="9">
    <source>
        <dbReference type="EMBL" id="OXS79125.1"/>
    </source>
</evidence>
<dbReference type="InterPro" id="IPR050661">
    <property type="entry name" value="BglG_antiterminators"/>
</dbReference>
<evidence type="ECO:0000313" key="12">
    <source>
        <dbReference type="Proteomes" id="UP000215545"/>
    </source>
</evidence>
<evidence type="ECO:0000256" key="2">
    <source>
        <dbReference type="ARBA" id="ARBA00022737"/>
    </source>
</evidence>
<keyword evidence="12" id="KW-1185">Reference proteome</keyword>
<dbReference type="GO" id="GO:0006355">
    <property type="term" value="P:regulation of DNA-templated transcription"/>
    <property type="evidence" value="ECO:0007669"/>
    <property type="project" value="InterPro"/>
</dbReference>
<dbReference type="InterPro" id="IPR036390">
    <property type="entry name" value="WH_DNA-bd_sf"/>
</dbReference>
<dbReference type="GO" id="GO:0009401">
    <property type="term" value="P:phosphoenolpyruvate-dependent sugar phosphotransferase system"/>
    <property type="evidence" value="ECO:0007669"/>
    <property type="project" value="InterPro"/>
</dbReference>
<evidence type="ECO:0000256" key="1">
    <source>
        <dbReference type="ARBA" id="ARBA00022679"/>
    </source>
</evidence>
<dbReference type="PROSITE" id="PS51099">
    <property type="entry name" value="PTS_EIIB_TYPE_2"/>
    <property type="match status" value="1"/>
</dbReference>
<dbReference type="SUPFAM" id="SSF63520">
    <property type="entry name" value="PTS-regulatory domain, PRD"/>
    <property type="match status" value="2"/>
</dbReference>
<dbReference type="InterPro" id="IPR036095">
    <property type="entry name" value="PTS_EIIB-like_sf"/>
</dbReference>
<dbReference type="EMBL" id="MWSK01000002">
    <property type="protein sequence ID" value="OXS79125.1"/>
    <property type="molecule type" value="Genomic_DNA"/>
</dbReference>
<protein>
    <submittedName>
        <fullName evidence="10">Activator of the mannose operon, transcriptional antiterminator</fullName>
    </submittedName>
</protein>
<feature type="domain" description="PRD" evidence="8">
    <location>
        <begin position="172"/>
        <end position="281"/>
    </location>
</feature>
<feature type="domain" description="PTS EIIB type-2" evidence="7">
    <location>
        <begin position="394"/>
        <end position="483"/>
    </location>
</feature>
<proteinExistence type="predicted"/>
<reference evidence="9" key="3">
    <citation type="submission" date="2017-03" db="EMBL/GenBank/DDBJ databases">
        <authorList>
            <person name="Dastager S.G."/>
            <person name="Neurgaonkar P.S."/>
            <person name="Dharne M.S."/>
        </authorList>
    </citation>
    <scope>NUCLEOTIDE SEQUENCE</scope>
    <source>
        <strain evidence="9">DSM 25145</strain>
    </source>
</reference>
<dbReference type="InterPro" id="IPR013011">
    <property type="entry name" value="PTS_EIIB_2"/>
</dbReference>
<keyword evidence="3" id="KW-0805">Transcription regulation</keyword>
<dbReference type="SUPFAM" id="SSF46785">
    <property type="entry name" value="Winged helix' DNA-binding domain"/>
    <property type="match status" value="1"/>
</dbReference>
<dbReference type="Proteomes" id="UP000186385">
    <property type="component" value="Unassembled WGS sequence"/>
</dbReference>
<name>A0A1N6RRK2_9BACI</name>
<feature type="domain" description="PTS EIIA type-2" evidence="6">
    <location>
        <begin position="493"/>
        <end position="631"/>
    </location>
</feature>
<dbReference type="InterPro" id="IPR016152">
    <property type="entry name" value="PTrfase/Anion_transptr"/>
</dbReference>
<dbReference type="Pfam" id="PF08279">
    <property type="entry name" value="HTH_11"/>
    <property type="match status" value="1"/>
</dbReference>
<dbReference type="InterPro" id="IPR013196">
    <property type="entry name" value="HTH_11"/>
</dbReference>
<gene>
    <name evidence="9" type="ORF">B1B05_04940</name>
    <name evidence="10" type="ORF">SAMN05443094_102200</name>
</gene>
<evidence type="ECO:0000259" key="7">
    <source>
        <dbReference type="PROSITE" id="PS51099"/>
    </source>
</evidence>
<dbReference type="InterPro" id="IPR002178">
    <property type="entry name" value="PTS_EIIA_type-2_dom"/>
</dbReference>
<keyword evidence="4" id="KW-0010">Activator</keyword>
<evidence type="ECO:0000259" key="6">
    <source>
        <dbReference type="PROSITE" id="PS51094"/>
    </source>
</evidence>
<dbReference type="SUPFAM" id="SSF52794">
    <property type="entry name" value="PTS system IIB component-like"/>
    <property type="match status" value="1"/>
</dbReference>
<keyword evidence="2" id="KW-0677">Repeat</keyword>
<dbReference type="AlphaFoldDB" id="A0A1N6RRK2"/>
<organism evidence="10 11">
    <name type="scientific">Domibacillus enclensis</name>
    <dbReference type="NCBI Taxonomy" id="1017273"/>
    <lineage>
        <taxon>Bacteria</taxon>
        <taxon>Bacillati</taxon>
        <taxon>Bacillota</taxon>
        <taxon>Bacilli</taxon>
        <taxon>Bacillales</taxon>
        <taxon>Bacillaceae</taxon>
        <taxon>Domibacillus</taxon>
    </lineage>
</organism>
<dbReference type="Pfam" id="PF00874">
    <property type="entry name" value="PRD"/>
    <property type="match status" value="2"/>
</dbReference>
<dbReference type="InterPro" id="IPR007737">
    <property type="entry name" value="Mga_HTH"/>
</dbReference>
<keyword evidence="5" id="KW-0804">Transcription</keyword>
<sequence>MNERQKELLQILLQELEGPFLVNALAEKLGCSEKTIRNDLKTITDYLSENSTALLVRKPGSGVYIETEEEERRRLSSLFFHVETVSEQERSMEIAYTLLMAKEAVTIQSMADRYYVSRTQIKRDIDCINEWLSSFGLSIESRQRVGFILEGSELKKRSALAHLPQLLGTGDLGEHSITNLFPDYEVKAVKKALSALDESFTDDTLDRLLVHILIMMRRTKLKCPIQVTEQEREAVLERTEFEQANKLLSEIGPLFLLRFPDDEVIYFAWHLMSGKRRRLSEENSLATASVMLELVSKMSSLTGVNFRQDETLQEGLSVHLQSVIHRVSYGLTMTNPLLTEIKRMYPHLFGLIILALEEIRESFGLMIPEEESAYLLLHFQAALERRQRIGDEKKKTIVVCHMGIGMSQLLRTRLEQHINHLDVVDCIAKANLADYLLSEKVDLIISTVEVEAEIPVVVVSPLFDEQDKEKVREVVKEINEEGALPSGSSALLHFINEPSIFLGVKLDHRYEVIEKLANALYNQGFVEKEYAHSALLRERMSGTAIGSGIAIPHGNPNDIKRSGIAVAVLDKPIDWENEWVSVVFLMAVSGEKDGVMKQLFQELSLISEKPFLVKQLAESVDQSSFLKRLHK</sequence>
<dbReference type="InterPro" id="IPR036388">
    <property type="entry name" value="WH-like_DNA-bd_sf"/>
</dbReference>
<dbReference type="EMBL" id="FTLX01000002">
    <property type="protein sequence ID" value="SIQ31431.1"/>
    <property type="molecule type" value="Genomic_DNA"/>
</dbReference>
<dbReference type="Proteomes" id="UP000215545">
    <property type="component" value="Unassembled WGS sequence"/>
</dbReference>
<evidence type="ECO:0000259" key="8">
    <source>
        <dbReference type="PROSITE" id="PS51372"/>
    </source>
</evidence>
<dbReference type="Gene3D" id="1.10.10.10">
    <property type="entry name" value="Winged helix-like DNA-binding domain superfamily/Winged helix DNA-binding domain"/>
    <property type="match status" value="2"/>
</dbReference>
<dbReference type="OrthoDB" id="3175596at2"/>
<evidence type="ECO:0000256" key="3">
    <source>
        <dbReference type="ARBA" id="ARBA00023015"/>
    </source>
</evidence>
<reference evidence="12" key="2">
    <citation type="submission" date="2017-03" db="EMBL/GenBank/DDBJ databases">
        <title>Bacillus sp. V-88(T) DSM27956, whole genome shotgun sequencing project.</title>
        <authorList>
            <person name="Dastager S.G."/>
            <person name="Neurgaonkar P.S."/>
            <person name="Dharne M.S."/>
        </authorList>
    </citation>
    <scope>NUCLEOTIDE SEQUENCE [LARGE SCALE GENOMIC DNA]</scope>
    <source>
        <strain evidence="12">DSM 25145</strain>
    </source>
</reference>
<dbReference type="RefSeq" id="WP_045849383.1">
    <property type="nucleotide sequence ID" value="NZ_FTLX01000002.1"/>
</dbReference>
<dbReference type="Pfam" id="PF00359">
    <property type="entry name" value="PTS_EIIA_2"/>
    <property type="match status" value="1"/>
</dbReference>
<dbReference type="PANTHER" id="PTHR30185">
    <property type="entry name" value="CRYPTIC BETA-GLUCOSIDE BGL OPERON ANTITERMINATOR"/>
    <property type="match status" value="1"/>
</dbReference>
<dbReference type="Gene3D" id="1.10.1790.10">
    <property type="entry name" value="PRD domain"/>
    <property type="match status" value="2"/>
</dbReference>
<dbReference type="Gene3D" id="3.40.930.10">
    <property type="entry name" value="Mannitol-specific EII, Chain A"/>
    <property type="match status" value="1"/>
</dbReference>
<evidence type="ECO:0000256" key="4">
    <source>
        <dbReference type="ARBA" id="ARBA00023159"/>
    </source>
</evidence>
<dbReference type="Gene3D" id="3.40.50.2300">
    <property type="match status" value="1"/>
</dbReference>
<dbReference type="CDD" id="cd00211">
    <property type="entry name" value="PTS_IIA_fru"/>
    <property type="match status" value="1"/>
</dbReference>
<dbReference type="SUPFAM" id="SSF55804">
    <property type="entry name" value="Phoshotransferase/anion transport protein"/>
    <property type="match status" value="1"/>
</dbReference>
<dbReference type="STRING" id="1017273.SAMN05443094_102200"/>